<dbReference type="OrthoDB" id="238316at2759"/>
<organism evidence="1 2">
    <name type="scientific">Brassica carinata</name>
    <name type="common">Ethiopian mustard</name>
    <name type="synonym">Abyssinian cabbage</name>
    <dbReference type="NCBI Taxonomy" id="52824"/>
    <lineage>
        <taxon>Eukaryota</taxon>
        <taxon>Viridiplantae</taxon>
        <taxon>Streptophyta</taxon>
        <taxon>Embryophyta</taxon>
        <taxon>Tracheophyta</taxon>
        <taxon>Spermatophyta</taxon>
        <taxon>Magnoliopsida</taxon>
        <taxon>eudicotyledons</taxon>
        <taxon>Gunneridae</taxon>
        <taxon>Pentapetalae</taxon>
        <taxon>rosids</taxon>
        <taxon>malvids</taxon>
        <taxon>Brassicales</taxon>
        <taxon>Brassicaceae</taxon>
        <taxon>Brassiceae</taxon>
        <taxon>Brassica</taxon>
    </lineage>
</organism>
<reference evidence="1 2" key="1">
    <citation type="submission" date="2020-02" db="EMBL/GenBank/DDBJ databases">
        <authorList>
            <person name="Ma Q."/>
            <person name="Huang Y."/>
            <person name="Song X."/>
            <person name="Pei D."/>
        </authorList>
    </citation>
    <scope>NUCLEOTIDE SEQUENCE [LARGE SCALE GENOMIC DNA]</scope>
    <source>
        <strain evidence="1">Sxm20200214</strain>
        <tissue evidence="1">Leaf</tissue>
    </source>
</reference>
<proteinExistence type="predicted"/>
<name>A0A8X7VS22_BRACI</name>
<protein>
    <submittedName>
        <fullName evidence="1">Uncharacterized protein</fullName>
    </submittedName>
</protein>
<dbReference type="AlphaFoldDB" id="A0A8X7VS22"/>
<accession>A0A8X7VS22</accession>
<comment type="caution">
    <text evidence="1">The sequence shown here is derived from an EMBL/GenBank/DDBJ whole genome shotgun (WGS) entry which is preliminary data.</text>
</comment>
<keyword evidence="2" id="KW-1185">Reference proteome</keyword>
<evidence type="ECO:0000313" key="1">
    <source>
        <dbReference type="EMBL" id="KAG2316983.1"/>
    </source>
</evidence>
<sequence>MEEEAILGFLQNNDEIPHSGQFAVDHNIDHEELKNVIKNCFSLHRSSGKRYAAEKSPPFVL</sequence>
<dbReference type="EMBL" id="JAAMPC010000004">
    <property type="protein sequence ID" value="KAG2316983.1"/>
    <property type="molecule type" value="Genomic_DNA"/>
</dbReference>
<dbReference type="Proteomes" id="UP000886595">
    <property type="component" value="Unassembled WGS sequence"/>
</dbReference>
<gene>
    <name evidence="1" type="ORF">Bca52824_020105</name>
</gene>
<evidence type="ECO:0000313" key="2">
    <source>
        <dbReference type="Proteomes" id="UP000886595"/>
    </source>
</evidence>